<keyword evidence="6 8" id="KW-0472">Membrane</keyword>
<feature type="transmembrane region" description="Helical" evidence="8">
    <location>
        <begin position="316"/>
        <end position="335"/>
    </location>
</feature>
<dbReference type="GO" id="GO:0005886">
    <property type="term" value="C:plasma membrane"/>
    <property type="evidence" value="ECO:0007669"/>
    <property type="project" value="UniProtKB-SubCell"/>
</dbReference>
<dbReference type="CDD" id="cd06853">
    <property type="entry name" value="GT_WecA_like"/>
    <property type="match status" value="1"/>
</dbReference>
<accession>A0A3N1D8J3</accession>
<dbReference type="InterPro" id="IPR018480">
    <property type="entry name" value="PNAcMuramoyl-5peptid_Trfase_CS"/>
</dbReference>
<sequence length="392" mass="41450">MREYLLVILTGIAVTYLLVSPVKSLAIAMGAQAAVRDRDVHKVPTPRIGGLAMFGGLLGALVMARALPHMTQVFIETKTANAVILSGALIVLLGIADDLWDIDALTKLAGQIAASGILIMNGVQLSALPRLDGGSLALSPVYGVPLTVFIVVATINAVNFIDGLDGLAAGVVGIAAFALFLLGYRLAEVVDIPLLIGPAMIAAVLVGICAGFLAHNFHPARIFMGDTGSMLIGLLLSAATIQLIALFDTAIAEKYLIFPLWLPLLLVPMVTVVPFADMLLAVWRRTNQGLSPFAPDKQHLHHRLLRLGHSHRRSVLIMYGWVGLVGACMVAMSFVPPDPPTWQALVLFITLCVAALGAALMVGVPRIIARRAFQAEVEAAAAGPGDRTRQHA</sequence>
<keyword evidence="3 9" id="KW-0808">Transferase</keyword>
<feature type="transmembrane region" description="Helical" evidence="8">
    <location>
        <begin position="141"/>
        <end position="160"/>
    </location>
</feature>
<proteinExistence type="predicted"/>
<keyword evidence="2" id="KW-1003">Cell membrane</keyword>
<evidence type="ECO:0000256" key="8">
    <source>
        <dbReference type="SAM" id="Phobius"/>
    </source>
</evidence>
<evidence type="ECO:0000313" key="10">
    <source>
        <dbReference type="Proteomes" id="UP000272400"/>
    </source>
</evidence>
<dbReference type="GO" id="GO:0071555">
    <property type="term" value="P:cell wall organization"/>
    <property type="evidence" value="ECO:0007669"/>
    <property type="project" value="TreeGrafter"/>
</dbReference>
<keyword evidence="4 8" id="KW-0812">Transmembrane</keyword>
<evidence type="ECO:0000256" key="3">
    <source>
        <dbReference type="ARBA" id="ARBA00022679"/>
    </source>
</evidence>
<dbReference type="Proteomes" id="UP000272400">
    <property type="component" value="Unassembled WGS sequence"/>
</dbReference>
<feature type="transmembrane region" description="Helical" evidence="8">
    <location>
        <begin position="167"/>
        <end position="186"/>
    </location>
</feature>
<gene>
    <name evidence="9" type="ORF">EDD29_7572</name>
</gene>
<feature type="binding site" evidence="7">
    <location>
        <position position="159"/>
    </location>
    <ligand>
        <name>Mg(2+)</name>
        <dbReference type="ChEBI" id="CHEBI:18420"/>
    </ligand>
</feature>
<dbReference type="RefSeq" id="WP_123668891.1">
    <property type="nucleotide sequence ID" value="NZ_RJKE01000001.1"/>
</dbReference>
<feature type="transmembrane region" description="Helical" evidence="8">
    <location>
        <begin position="341"/>
        <end position="364"/>
    </location>
</feature>
<evidence type="ECO:0000256" key="5">
    <source>
        <dbReference type="ARBA" id="ARBA00022989"/>
    </source>
</evidence>
<dbReference type="Pfam" id="PF00953">
    <property type="entry name" value="Glycos_transf_4"/>
    <property type="match status" value="1"/>
</dbReference>
<dbReference type="GO" id="GO:0046872">
    <property type="term" value="F:metal ion binding"/>
    <property type="evidence" value="ECO:0007669"/>
    <property type="project" value="UniProtKB-KW"/>
</dbReference>
<dbReference type="PANTHER" id="PTHR22926:SF3">
    <property type="entry name" value="UNDECAPRENYL-PHOSPHATE ALPHA-N-ACETYLGLUCOSAMINYL 1-PHOSPHATE TRANSFERASE"/>
    <property type="match status" value="1"/>
</dbReference>
<dbReference type="InterPro" id="IPR000715">
    <property type="entry name" value="Glycosyl_transferase_4"/>
</dbReference>
<evidence type="ECO:0000256" key="2">
    <source>
        <dbReference type="ARBA" id="ARBA00022475"/>
    </source>
</evidence>
<feature type="binding site" evidence="7">
    <location>
        <position position="226"/>
    </location>
    <ligand>
        <name>Mg(2+)</name>
        <dbReference type="ChEBI" id="CHEBI:18420"/>
    </ligand>
</feature>
<dbReference type="PANTHER" id="PTHR22926">
    <property type="entry name" value="PHOSPHO-N-ACETYLMURAMOYL-PENTAPEPTIDE-TRANSFERASE"/>
    <property type="match status" value="1"/>
</dbReference>
<dbReference type="GO" id="GO:0009103">
    <property type="term" value="P:lipopolysaccharide biosynthetic process"/>
    <property type="evidence" value="ECO:0007669"/>
    <property type="project" value="TreeGrafter"/>
</dbReference>
<evidence type="ECO:0000256" key="7">
    <source>
        <dbReference type="PIRSR" id="PIRSR600715-1"/>
    </source>
</evidence>
<feature type="transmembrane region" description="Helical" evidence="8">
    <location>
        <begin position="227"/>
        <end position="247"/>
    </location>
</feature>
<keyword evidence="7" id="KW-0460">Magnesium</keyword>
<comment type="subcellular location">
    <subcellularLocation>
        <location evidence="1">Cell membrane</location>
        <topology evidence="1">Multi-pass membrane protein</topology>
    </subcellularLocation>
</comment>
<keyword evidence="7" id="KW-0479">Metal-binding</keyword>
<dbReference type="PROSITE" id="PS01348">
    <property type="entry name" value="MRAY_2"/>
    <property type="match status" value="1"/>
</dbReference>
<dbReference type="EMBL" id="RJKE01000001">
    <property type="protein sequence ID" value="ROO89863.1"/>
    <property type="molecule type" value="Genomic_DNA"/>
</dbReference>
<feature type="transmembrane region" description="Helical" evidence="8">
    <location>
        <begin position="48"/>
        <end position="67"/>
    </location>
</feature>
<comment type="cofactor">
    <cofactor evidence="7">
        <name>Mg(2+)</name>
        <dbReference type="ChEBI" id="CHEBI:18420"/>
    </cofactor>
</comment>
<evidence type="ECO:0000313" key="9">
    <source>
        <dbReference type="EMBL" id="ROO89863.1"/>
    </source>
</evidence>
<dbReference type="GO" id="GO:0044038">
    <property type="term" value="P:cell wall macromolecule biosynthetic process"/>
    <property type="evidence" value="ECO:0007669"/>
    <property type="project" value="TreeGrafter"/>
</dbReference>
<keyword evidence="5 8" id="KW-1133">Transmembrane helix</keyword>
<evidence type="ECO:0000256" key="1">
    <source>
        <dbReference type="ARBA" id="ARBA00004651"/>
    </source>
</evidence>
<organism evidence="9 10">
    <name type="scientific">Actinocorallia herbida</name>
    <dbReference type="NCBI Taxonomy" id="58109"/>
    <lineage>
        <taxon>Bacteria</taxon>
        <taxon>Bacillati</taxon>
        <taxon>Actinomycetota</taxon>
        <taxon>Actinomycetes</taxon>
        <taxon>Streptosporangiales</taxon>
        <taxon>Thermomonosporaceae</taxon>
        <taxon>Actinocorallia</taxon>
    </lineage>
</organism>
<evidence type="ECO:0000256" key="6">
    <source>
        <dbReference type="ARBA" id="ARBA00023136"/>
    </source>
</evidence>
<protein>
    <submittedName>
        <fullName evidence="9">UDP-GlcNAc:undecaprenyl-phosphate GlcNAc-1-phosphate transferase</fullName>
    </submittedName>
</protein>
<evidence type="ECO:0000256" key="4">
    <source>
        <dbReference type="ARBA" id="ARBA00022692"/>
    </source>
</evidence>
<dbReference type="OrthoDB" id="9783652at2"/>
<comment type="caution">
    <text evidence="9">The sequence shown here is derived from an EMBL/GenBank/DDBJ whole genome shotgun (WGS) entry which is preliminary data.</text>
</comment>
<dbReference type="GO" id="GO:0016780">
    <property type="term" value="F:phosphotransferase activity, for other substituted phosphate groups"/>
    <property type="evidence" value="ECO:0007669"/>
    <property type="project" value="InterPro"/>
</dbReference>
<feature type="transmembrane region" description="Helical" evidence="8">
    <location>
        <begin position="79"/>
        <end position="96"/>
    </location>
</feature>
<name>A0A3N1D8J3_9ACTN</name>
<feature type="transmembrane region" description="Helical" evidence="8">
    <location>
        <begin position="192"/>
        <end position="215"/>
    </location>
</feature>
<feature type="transmembrane region" description="Helical" evidence="8">
    <location>
        <begin position="259"/>
        <end position="283"/>
    </location>
</feature>
<reference evidence="9 10" key="1">
    <citation type="submission" date="2018-11" db="EMBL/GenBank/DDBJ databases">
        <title>Sequencing the genomes of 1000 actinobacteria strains.</title>
        <authorList>
            <person name="Klenk H.-P."/>
        </authorList>
    </citation>
    <scope>NUCLEOTIDE SEQUENCE [LARGE SCALE GENOMIC DNA]</scope>
    <source>
        <strain evidence="9 10">DSM 44254</strain>
    </source>
</reference>
<keyword evidence="10" id="KW-1185">Reference proteome</keyword>
<dbReference type="AlphaFoldDB" id="A0A3N1D8J3"/>